<keyword evidence="2" id="KW-0472">Membrane</keyword>
<keyword evidence="2" id="KW-0812">Transmembrane</keyword>
<gene>
    <name evidence="3" type="ORF">ACFLIM_09550</name>
</gene>
<name>A0ABW7A7W0_9ACTN</name>
<organism evidence="3 4">
    <name type="scientific">Nonomuraea marmarensis</name>
    <dbReference type="NCBI Taxonomy" id="3351344"/>
    <lineage>
        <taxon>Bacteria</taxon>
        <taxon>Bacillati</taxon>
        <taxon>Actinomycetota</taxon>
        <taxon>Actinomycetes</taxon>
        <taxon>Streptosporangiales</taxon>
        <taxon>Streptosporangiaceae</taxon>
        <taxon>Nonomuraea</taxon>
    </lineage>
</organism>
<reference evidence="3 4" key="1">
    <citation type="submission" date="2024-10" db="EMBL/GenBank/DDBJ databases">
        <authorList>
            <person name="Topkara A.R."/>
            <person name="Saygin H."/>
        </authorList>
    </citation>
    <scope>NUCLEOTIDE SEQUENCE [LARGE SCALE GENOMIC DNA]</scope>
    <source>
        <strain evidence="3 4">M3C6</strain>
    </source>
</reference>
<feature type="transmembrane region" description="Helical" evidence="2">
    <location>
        <begin position="135"/>
        <end position="156"/>
    </location>
</feature>
<sequence length="254" mass="27559">MEFAEYDSNRWKSIAAAGMATTAAGVLWRYPLAKSIAVMIGSLVSNPGSMKEAARTWADPTNGDGCLAFDGIKQELLSLKQHIHDKEWWKGPAWQVFSDSIDTFVDQLDAAKRYHEGVGSGMDLIGTLYHWAVEVAWLVANILTTIAAWQVLTYIFPPQAQLATQVATNGILTSLAQALRGLLGKQMKGVAVLSGLLLTVNLMCGTMTQLIDKNRPRPDYEPADLEYMAPEDDSGVGTLQPKNGGMPNVGSMSI</sequence>
<keyword evidence="4" id="KW-1185">Reference proteome</keyword>
<keyword evidence="2" id="KW-1133">Transmembrane helix</keyword>
<evidence type="ECO:0000256" key="1">
    <source>
        <dbReference type="SAM" id="MobiDB-lite"/>
    </source>
</evidence>
<protein>
    <submittedName>
        <fullName evidence="3">Uncharacterized protein</fullName>
    </submittedName>
</protein>
<dbReference type="Proteomes" id="UP001603978">
    <property type="component" value="Unassembled WGS sequence"/>
</dbReference>
<dbReference type="RefSeq" id="WP_393164096.1">
    <property type="nucleotide sequence ID" value="NZ_JBICRM010000005.1"/>
</dbReference>
<feature type="transmembrane region" description="Helical" evidence="2">
    <location>
        <begin position="162"/>
        <end position="183"/>
    </location>
</feature>
<evidence type="ECO:0000256" key="2">
    <source>
        <dbReference type="SAM" id="Phobius"/>
    </source>
</evidence>
<feature type="transmembrane region" description="Helical" evidence="2">
    <location>
        <begin position="190"/>
        <end position="211"/>
    </location>
</feature>
<accession>A0ABW7A7W0</accession>
<evidence type="ECO:0000313" key="4">
    <source>
        <dbReference type="Proteomes" id="UP001603978"/>
    </source>
</evidence>
<dbReference type="EMBL" id="JBICRM010000005">
    <property type="protein sequence ID" value="MFG1703428.1"/>
    <property type="molecule type" value="Genomic_DNA"/>
</dbReference>
<feature type="region of interest" description="Disordered" evidence="1">
    <location>
        <begin position="231"/>
        <end position="254"/>
    </location>
</feature>
<evidence type="ECO:0000313" key="3">
    <source>
        <dbReference type="EMBL" id="MFG1703428.1"/>
    </source>
</evidence>
<proteinExistence type="predicted"/>
<comment type="caution">
    <text evidence="3">The sequence shown here is derived from an EMBL/GenBank/DDBJ whole genome shotgun (WGS) entry which is preliminary data.</text>
</comment>